<dbReference type="Pfam" id="PF14223">
    <property type="entry name" value="Retrotran_gag_2"/>
    <property type="match status" value="1"/>
</dbReference>
<dbReference type="AlphaFoldDB" id="A0A026VWV4"/>
<dbReference type="EMBL" id="KK107878">
    <property type="protein sequence ID" value="EZA47339.1"/>
    <property type="molecule type" value="Genomic_DNA"/>
</dbReference>
<dbReference type="InterPro" id="IPR001878">
    <property type="entry name" value="Znf_CCHC"/>
</dbReference>
<evidence type="ECO:0000259" key="3">
    <source>
        <dbReference type="PROSITE" id="PS50158"/>
    </source>
</evidence>
<gene>
    <name evidence="4" type="ORF">X777_16369</name>
</gene>
<keyword evidence="1" id="KW-0479">Metal-binding</keyword>
<name>A0A026VWV4_OOCBI</name>
<keyword evidence="1" id="KW-0863">Zinc-finger</keyword>
<feature type="domain" description="CCHC-type" evidence="3">
    <location>
        <begin position="212"/>
        <end position="227"/>
    </location>
</feature>
<protein>
    <submittedName>
        <fullName evidence="4">Copia protein</fullName>
    </submittedName>
</protein>
<evidence type="ECO:0000256" key="2">
    <source>
        <dbReference type="SAM" id="MobiDB-lite"/>
    </source>
</evidence>
<dbReference type="STRING" id="2015173.A0A026VWV4"/>
<evidence type="ECO:0000313" key="4">
    <source>
        <dbReference type="EMBL" id="EZA47339.1"/>
    </source>
</evidence>
<proteinExistence type="predicted"/>
<keyword evidence="1" id="KW-0862">Zinc</keyword>
<accession>A0A026VWV4</accession>
<keyword evidence="5" id="KW-1185">Reference proteome</keyword>
<dbReference type="InterPro" id="IPR054722">
    <property type="entry name" value="PolX-like_BBD"/>
</dbReference>
<organism evidence="4 5">
    <name type="scientific">Ooceraea biroi</name>
    <name type="common">Clonal raider ant</name>
    <name type="synonym">Cerapachys biroi</name>
    <dbReference type="NCBI Taxonomy" id="2015173"/>
    <lineage>
        <taxon>Eukaryota</taxon>
        <taxon>Metazoa</taxon>
        <taxon>Ecdysozoa</taxon>
        <taxon>Arthropoda</taxon>
        <taxon>Hexapoda</taxon>
        <taxon>Insecta</taxon>
        <taxon>Pterygota</taxon>
        <taxon>Neoptera</taxon>
        <taxon>Endopterygota</taxon>
        <taxon>Hymenoptera</taxon>
        <taxon>Apocrita</taxon>
        <taxon>Aculeata</taxon>
        <taxon>Formicoidea</taxon>
        <taxon>Formicidae</taxon>
        <taxon>Dorylinae</taxon>
        <taxon>Ooceraea</taxon>
    </lineage>
</organism>
<dbReference type="GO" id="GO:0008270">
    <property type="term" value="F:zinc ion binding"/>
    <property type="evidence" value="ECO:0007669"/>
    <property type="project" value="UniProtKB-KW"/>
</dbReference>
<dbReference type="PROSITE" id="PS50158">
    <property type="entry name" value="ZF_CCHC"/>
    <property type="match status" value="1"/>
</dbReference>
<dbReference type="GO" id="GO:0003676">
    <property type="term" value="F:nucleic acid binding"/>
    <property type="evidence" value="ECO:0007669"/>
    <property type="project" value="InterPro"/>
</dbReference>
<dbReference type="PANTHER" id="PTHR47481">
    <property type="match status" value="1"/>
</dbReference>
<sequence length="348" mass="39938">MEVILDQHEVKECVEREEENPDDAFRKKDRTCKSLIIQCIANSHFQYIKDKSNSYQMWRALEAVFQRKGIASQLYLRKRLLSMKLTENQSLEKHLLKFEETVRELKSVGAKLEDMDIVCHLLLTLPKDYDAIVTALETLEVKKLTLEFVKGKLLDQEIKKQNQQQEITSKDFTAAFSSNCKNTTREKQQSGHRNYRASDNPPEHSRGAALFKCHNCGKPGHKRSECRWRKQANQTNSDTSGKVQYITFLATALHSTADAGETTMRLYVDSGATDHMVNSEKYFFEIRNLEKPIKISVAKSSESLYATKIGTINILLQNNVTAEITNVLFVQDLRHNLLSVSQVKTNIF</sequence>
<reference evidence="4 5" key="1">
    <citation type="journal article" date="2014" name="Curr. Biol.">
        <title>The genome of the clonal raider ant Cerapachys biroi.</title>
        <authorList>
            <person name="Oxley P.R."/>
            <person name="Ji L."/>
            <person name="Fetter-Pruneda I."/>
            <person name="McKenzie S.K."/>
            <person name="Li C."/>
            <person name="Hu H."/>
            <person name="Zhang G."/>
            <person name="Kronauer D.J."/>
        </authorList>
    </citation>
    <scope>NUCLEOTIDE SEQUENCE [LARGE SCALE GENOMIC DNA]</scope>
</reference>
<evidence type="ECO:0000256" key="1">
    <source>
        <dbReference type="PROSITE-ProRule" id="PRU00047"/>
    </source>
</evidence>
<dbReference type="Pfam" id="PF22936">
    <property type="entry name" value="Pol_BBD"/>
    <property type="match status" value="1"/>
</dbReference>
<dbReference type="PANTHER" id="PTHR47481:SF7">
    <property type="entry name" value="CCHC-TYPE DOMAIN-CONTAINING PROTEIN"/>
    <property type="match status" value="1"/>
</dbReference>
<dbReference type="Proteomes" id="UP000053097">
    <property type="component" value="Unassembled WGS sequence"/>
</dbReference>
<evidence type="ECO:0000313" key="5">
    <source>
        <dbReference type="Proteomes" id="UP000053097"/>
    </source>
</evidence>
<feature type="region of interest" description="Disordered" evidence="2">
    <location>
        <begin position="181"/>
        <end position="204"/>
    </location>
</feature>
<dbReference type="OMA" id="QHEVKEC"/>